<gene>
    <name evidence="2" type="ORF">ACJMK2_043956</name>
</gene>
<dbReference type="InterPro" id="IPR012337">
    <property type="entry name" value="RNaseH-like_sf"/>
</dbReference>
<reference evidence="2 3" key="1">
    <citation type="submission" date="2024-11" db="EMBL/GenBank/DDBJ databases">
        <title>Chromosome-level genome assembly of the freshwater bivalve Anodonta woodiana.</title>
        <authorList>
            <person name="Chen X."/>
        </authorList>
    </citation>
    <scope>NUCLEOTIDE SEQUENCE [LARGE SCALE GENOMIC DNA]</scope>
    <source>
        <strain evidence="2">MN2024</strain>
        <tissue evidence="2">Gills</tissue>
    </source>
</reference>
<name>A0ABD3VYI5_SINWO</name>
<protein>
    <recommendedName>
        <fullName evidence="1">HAT C-terminal dimerisation domain-containing protein</fullName>
    </recommendedName>
</protein>
<comment type="caution">
    <text evidence="2">The sequence shown here is derived from an EMBL/GenBank/DDBJ whole genome shotgun (WGS) entry which is preliminary data.</text>
</comment>
<sequence>MIIPGVRLLERYLQRTKNPGDDAGIQTMRTEIYTDLHARFQHLMTNKTCVVATVLDATYKLRFFDSNEKANARQILLEVALKEIRTRRSKTARVTSATHVESERSFSSASDICEDKRSSLAPHKLEQLLFLKKNLSVVNFNY</sequence>
<accession>A0ABD3VYI5</accession>
<dbReference type="AlphaFoldDB" id="A0ABD3VYI5"/>
<keyword evidence="3" id="KW-1185">Reference proteome</keyword>
<evidence type="ECO:0000259" key="1">
    <source>
        <dbReference type="Pfam" id="PF05699"/>
    </source>
</evidence>
<dbReference type="Pfam" id="PF05699">
    <property type="entry name" value="Dimer_Tnp_hAT"/>
    <property type="match status" value="1"/>
</dbReference>
<organism evidence="2 3">
    <name type="scientific">Sinanodonta woodiana</name>
    <name type="common">Chinese pond mussel</name>
    <name type="synonym">Anodonta woodiana</name>
    <dbReference type="NCBI Taxonomy" id="1069815"/>
    <lineage>
        <taxon>Eukaryota</taxon>
        <taxon>Metazoa</taxon>
        <taxon>Spiralia</taxon>
        <taxon>Lophotrochozoa</taxon>
        <taxon>Mollusca</taxon>
        <taxon>Bivalvia</taxon>
        <taxon>Autobranchia</taxon>
        <taxon>Heteroconchia</taxon>
        <taxon>Palaeoheterodonta</taxon>
        <taxon>Unionida</taxon>
        <taxon>Unionoidea</taxon>
        <taxon>Unionidae</taxon>
        <taxon>Unioninae</taxon>
        <taxon>Sinanodonta</taxon>
    </lineage>
</organism>
<feature type="domain" description="HAT C-terminal dimerisation" evidence="1">
    <location>
        <begin position="97"/>
        <end position="135"/>
    </location>
</feature>
<dbReference type="InterPro" id="IPR008906">
    <property type="entry name" value="HATC_C_dom"/>
</dbReference>
<evidence type="ECO:0000313" key="2">
    <source>
        <dbReference type="EMBL" id="KAL3866675.1"/>
    </source>
</evidence>
<proteinExistence type="predicted"/>
<evidence type="ECO:0000313" key="3">
    <source>
        <dbReference type="Proteomes" id="UP001634394"/>
    </source>
</evidence>
<dbReference type="Proteomes" id="UP001634394">
    <property type="component" value="Unassembled WGS sequence"/>
</dbReference>
<dbReference type="EMBL" id="JBJQND010000009">
    <property type="protein sequence ID" value="KAL3866675.1"/>
    <property type="molecule type" value="Genomic_DNA"/>
</dbReference>
<dbReference type="SUPFAM" id="SSF53098">
    <property type="entry name" value="Ribonuclease H-like"/>
    <property type="match status" value="1"/>
</dbReference>